<organism evidence="1 2">
    <name type="scientific">Solanum commersonii</name>
    <name type="common">Commerson's wild potato</name>
    <name type="synonym">Commerson's nightshade</name>
    <dbReference type="NCBI Taxonomy" id="4109"/>
    <lineage>
        <taxon>Eukaryota</taxon>
        <taxon>Viridiplantae</taxon>
        <taxon>Streptophyta</taxon>
        <taxon>Embryophyta</taxon>
        <taxon>Tracheophyta</taxon>
        <taxon>Spermatophyta</taxon>
        <taxon>Magnoliopsida</taxon>
        <taxon>eudicotyledons</taxon>
        <taxon>Gunneridae</taxon>
        <taxon>Pentapetalae</taxon>
        <taxon>asterids</taxon>
        <taxon>lamiids</taxon>
        <taxon>Solanales</taxon>
        <taxon>Solanaceae</taxon>
        <taxon>Solanoideae</taxon>
        <taxon>Solaneae</taxon>
        <taxon>Solanum</taxon>
    </lineage>
</organism>
<reference evidence="1 2" key="1">
    <citation type="submission" date="2020-09" db="EMBL/GenBank/DDBJ databases">
        <title>De no assembly of potato wild relative species, Solanum commersonii.</title>
        <authorList>
            <person name="Cho K."/>
        </authorList>
    </citation>
    <scope>NUCLEOTIDE SEQUENCE [LARGE SCALE GENOMIC DNA]</scope>
    <source>
        <strain evidence="1">LZ3.2</strain>
        <tissue evidence="1">Leaf</tissue>
    </source>
</reference>
<sequence length="90" mass="9289">MRIMGAIVGAGAGIVSAVGGVVAGALDESGRDLTWISTRLDCSGWSSFGSENTSWESKDSPSLPKLCFGTSITGLLPFPLPPFRGSVLPF</sequence>
<gene>
    <name evidence="1" type="ORF">H5410_036944</name>
</gene>
<dbReference type="AlphaFoldDB" id="A0A9J5Y829"/>
<comment type="caution">
    <text evidence="1">The sequence shown here is derived from an EMBL/GenBank/DDBJ whole genome shotgun (WGS) entry which is preliminary data.</text>
</comment>
<protein>
    <submittedName>
        <fullName evidence="1">Uncharacterized protein</fullName>
    </submittedName>
</protein>
<dbReference type="Proteomes" id="UP000824120">
    <property type="component" value="Chromosome 7"/>
</dbReference>
<keyword evidence="2" id="KW-1185">Reference proteome</keyword>
<evidence type="ECO:0000313" key="2">
    <source>
        <dbReference type="Proteomes" id="UP000824120"/>
    </source>
</evidence>
<evidence type="ECO:0000313" key="1">
    <source>
        <dbReference type="EMBL" id="KAG5595712.1"/>
    </source>
</evidence>
<accession>A0A9J5Y829</accession>
<proteinExistence type="predicted"/>
<dbReference type="EMBL" id="JACXVP010000007">
    <property type="protein sequence ID" value="KAG5595712.1"/>
    <property type="molecule type" value="Genomic_DNA"/>
</dbReference>
<name>A0A9J5Y829_SOLCO</name>